<organism evidence="2 3">
    <name type="scientific">Dufourea novaeangliae</name>
    <name type="common">Sweat bee</name>
    <dbReference type="NCBI Taxonomy" id="178035"/>
    <lineage>
        <taxon>Eukaryota</taxon>
        <taxon>Metazoa</taxon>
        <taxon>Ecdysozoa</taxon>
        <taxon>Arthropoda</taxon>
        <taxon>Hexapoda</taxon>
        <taxon>Insecta</taxon>
        <taxon>Pterygota</taxon>
        <taxon>Neoptera</taxon>
        <taxon>Endopterygota</taxon>
        <taxon>Hymenoptera</taxon>
        <taxon>Apocrita</taxon>
        <taxon>Aculeata</taxon>
        <taxon>Apoidea</taxon>
        <taxon>Anthophila</taxon>
        <taxon>Halictidae</taxon>
        <taxon>Rophitinae</taxon>
        <taxon>Dufourea</taxon>
    </lineage>
</organism>
<sequence length="82" mass="9093">MGHEEEEEEKKKVSGSSPGVMSPGRGELKLVPIGWLSRLPTEVTRAFCVIPSVSIESRLHLIFLLPDPVDAFSATRRRFSIS</sequence>
<keyword evidence="3" id="KW-1185">Reference proteome</keyword>
<feature type="region of interest" description="Disordered" evidence="1">
    <location>
        <begin position="1"/>
        <end position="26"/>
    </location>
</feature>
<accession>A0A154PNI0</accession>
<evidence type="ECO:0000313" key="2">
    <source>
        <dbReference type="EMBL" id="KZC12780.1"/>
    </source>
</evidence>
<gene>
    <name evidence="2" type="ORF">WN55_04302</name>
</gene>
<feature type="compositionally biased region" description="Low complexity" evidence="1">
    <location>
        <begin position="14"/>
        <end position="25"/>
    </location>
</feature>
<name>A0A154PNI0_DUFNO</name>
<dbReference type="AlphaFoldDB" id="A0A154PNI0"/>
<reference evidence="2 3" key="1">
    <citation type="submission" date="2015-07" db="EMBL/GenBank/DDBJ databases">
        <title>The genome of Dufourea novaeangliae.</title>
        <authorList>
            <person name="Pan H."/>
            <person name="Kapheim K."/>
        </authorList>
    </citation>
    <scope>NUCLEOTIDE SEQUENCE [LARGE SCALE GENOMIC DNA]</scope>
    <source>
        <strain evidence="2">0120121106</strain>
        <tissue evidence="2">Whole body</tissue>
    </source>
</reference>
<proteinExistence type="predicted"/>
<dbReference type="Proteomes" id="UP000076502">
    <property type="component" value="Unassembled WGS sequence"/>
</dbReference>
<dbReference type="EMBL" id="KQ434973">
    <property type="protein sequence ID" value="KZC12780.1"/>
    <property type="molecule type" value="Genomic_DNA"/>
</dbReference>
<protein>
    <submittedName>
        <fullName evidence="2">Uncharacterized protein</fullName>
    </submittedName>
</protein>
<evidence type="ECO:0000256" key="1">
    <source>
        <dbReference type="SAM" id="MobiDB-lite"/>
    </source>
</evidence>
<evidence type="ECO:0000313" key="3">
    <source>
        <dbReference type="Proteomes" id="UP000076502"/>
    </source>
</evidence>